<sequence length="117" mass="12693">MIAVLAFCLPWMAVGHWGLGGDLQGAMLGVLFDGSLRQGVDEIMASIFGWRQHLGLDHPPIPQAGPVIPPTQLRGTGHDSVGTSCTHPGDTDDDHEESSEDEEGEYDRNELVVWVVF</sequence>
<evidence type="ECO:0000313" key="4">
    <source>
        <dbReference type="Proteomes" id="UP001177003"/>
    </source>
</evidence>
<keyword evidence="4" id="KW-1185">Reference proteome</keyword>
<proteinExistence type="predicted"/>
<feature type="compositionally biased region" description="Acidic residues" evidence="1">
    <location>
        <begin position="91"/>
        <end position="105"/>
    </location>
</feature>
<evidence type="ECO:0000313" key="3">
    <source>
        <dbReference type="EMBL" id="CAI9269012.1"/>
    </source>
</evidence>
<protein>
    <recommendedName>
        <fullName evidence="5">Secreted protein</fullName>
    </recommendedName>
</protein>
<feature type="signal peptide" evidence="2">
    <location>
        <begin position="1"/>
        <end position="15"/>
    </location>
</feature>
<evidence type="ECO:0000256" key="1">
    <source>
        <dbReference type="SAM" id="MobiDB-lite"/>
    </source>
</evidence>
<feature type="chain" id="PRO_5041398804" description="Secreted protein" evidence="2">
    <location>
        <begin position="16"/>
        <end position="117"/>
    </location>
</feature>
<accession>A0AA35YBY7</accession>
<gene>
    <name evidence="3" type="ORF">LSALG_LOCUS9406</name>
</gene>
<evidence type="ECO:0000256" key="2">
    <source>
        <dbReference type="SAM" id="SignalP"/>
    </source>
</evidence>
<dbReference type="Proteomes" id="UP001177003">
    <property type="component" value="Chromosome 1"/>
</dbReference>
<keyword evidence="2" id="KW-0732">Signal</keyword>
<name>A0AA35YBY7_LACSI</name>
<dbReference type="EMBL" id="OX465077">
    <property type="protein sequence ID" value="CAI9269012.1"/>
    <property type="molecule type" value="Genomic_DNA"/>
</dbReference>
<feature type="compositionally biased region" description="Pro residues" evidence="1">
    <location>
        <begin position="60"/>
        <end position="69"/>
    </location>
</feature>
<feature type="region of interest" description="Disordered" evidence="1">
    <location>
        <begin position="60"/>
        <end position="108"/>
    </location>
</feature>
<dbReference type="AlphaFoldDB" id="A0AA35YBY7"/>
<reference evidence="3" key="1">
    <citation type="submission" date="2023-04" db="EMBL/GenBank/DDBJ databases">
        <authorList>
            <person name="Vijverberg K."/>
            <person name="Xiong W."/>
            <person name="Schranz E."/>
        </authorList>
    </citation>
    <scope>NUCLEOTIDE SEQUENCE</scope>
</reference>
<organism evidence="3 4">
    <name type="scientific">Lactuca saligna</name>
    <name type="common">Willowleaf lettuce</name>
    <dbReference type="NCBI Taxonomy" id="75948"/>
    <lineage>
        <taxon>Eukaryota</taxon>
        <taxon>Viridiplantae</taxon>
        <taxon>Streptophyta</taxon>
        <taxon>Embryophyta</taxon>
        <taxon>Tracheophyta</taxon>
        <taxon>Spermatophyta</taxon>
        <taxon>Magnoliopsida</taxon>
        <taxon>eudicotyledons</taxon>
        <taxon>Gunneridae</taxon>
        <taxon>Pentapetalae</taxon>
        <taxon>asterids</taxon>
        <taxon>campanulids</taxon>
        <taxon>Asterales</taxon>
        <taxon>Asteraceae</taxon>
        <taxon>Cichorioideae</taxon>
        <taxon>Cichorieae</taxon>
        <taxon>Lactucinae</taxon>
        <taxon>Lactuca</taxon>
    </lineage>
</organism>
<evidence type="ECO:0008006" key="5">
    <source>
        <dbReference type="Google" id="ProtNLM"/>
    </source>
</evidence>